<protein>
    <submittedName>
        <fullName evidence="2">Uncharacterized protein</fullName>
    </submittedName>
</protein>
<feature type="coiled-coil region" evidence="1">
    <location>
        <begin position="73"/>
        <end position="155"/>
    </location>
</feature>
<dbReference type="EMBL" id="CP054142">
    <property type="protein sequence ID" value="QTQ13433.1"/>
    <property type="molecule type" value="Genomic_DNA"/>
</dbReference>
<dbReference type="KEGG" id="tpav:HRQ91_02600"/>
<evidence type="ECO:0000313" key="2">
    <source>
        <dbReference type="EMBL" id="QTQ13433.1"/>
    </source>
</evidence>
<feature type="coiled-coil region" evidence="1">
    <location>
        <begin position="405"/>
        <end position="432"/>
    </location>
</feature>
<dbReference type="SUPFAM" id="SSF58113">
    <property type="entry name" value="Apolipoprotein A-I"/>
    <property type="match status" value="1"/>
</dbReference>
<keyword evidence="1" id="KW-0175">Coiled coil</keyword>
<name>A0A975F311_9SPIR</name>
<accession>A0A975F311</accession>
<evidence type="ECO:0000256" key="1">
    <source>
        <dbReference type="SAM" id="Coils"/>
    </source>
</evidence>
<feature type="coiled-coil region" evidence="1">
    <location>
        <begin position="572"/>
        <end position="669"/>
    </location>
</feature>
<feature type="coiled-coil region" evidence="1">
    <location>
        <begin position="736"/>
        <end position="874"/>
    </location>
</feature>
<dbReference type="RefSeq" id="WP_210120130.1">
    <property type="nucleotide sequence ID" value="NZ_CP054142.1"/>
</dbReference>
<gene>
    <name evidence="2" type="ORF">HRQ91_02600</name>
</gene>
<organism evidence="2 3">
    <name type="scientific">Treponema parvum</name>
    <dbReference type="NCBI Taxonomy" id="138851"/>
    <lineage>
        <taxon>Bacteria</taxon>
        <taxon>Pseudomonadati</taxon>
        <taxon>Spirochaetota</taxon>
        <taxon>Spirochaetia</taxon>
        <taxon>Spirochaetales</taxon>
        <taxon>Treponemataceae</taxon>
        <taxon>Treponema</taxon>
    </lineage>
</organism>
<dbReference type="Proteomes" id="UP000671908">
    <property type="component" value="Chromosome"/>
</dbReference>
<sequence length="1142" mass="130584">MGVFTILLSLILSFGVVLVFRYLDKDNNSMDKVRQYADKRMSDFDAYFKDKNHALMTVGAELDAKQTMSAAAVKRFEKQLAEFRQMTENLSEKTSVVDNLKQKTSEYEDELAKLVDMSARVEENLLRIQKASSVIDQVNARFDAQKKTADSIEKKLSVITADFAGKNAEQLKAIGSELLNRYQLRAQKLDESTGAAQKRSEELLAKLNADIASAYNSAAQKATQLEDTVFKHLSEKASARCESYKTEINRNSEEIKKQLSDTADFLTKAMAETEQREKSLQGRYESLLEEQNLAFDKQLERKFAELNSRIDESADRIRQTTQELAEEADGNGKTLEGIRASLESQIVRLQERYDSMFLEAVSDAENKEKTAYEKYREISERNLESYKNSVQEKINLINESAVSAAKSAEEKLSAVTASLSNLDARIEEYKKDLLYRLSNLEMSGQDLESLESAVRKAMDQTQNRILSDFTDFSAAQQKRQSDFELSIKDNSDRIAAELSALEKSLDSLKESAVSSVSEKLHGLEDSFDSNLRASAAKLSDELNEWKQDFDSRLGKLSGQYEDQRHAVESNYTEDLKNKLLALQERNKEFLTRSSSDIALAREDIQEQLEQVRSEMTGFMEQYRENLQQASSDSEKALKEASEAYNARIISQLEKKEKEILEDLKAFEEGVESRQKTGVSSIDAAMSEFNTWKQHLRQQFDEARSLFEEQLDGMKDAAAQKIEEAQGILDGSMEEYSSERQKKLDELSERIDSLDDKTETSISEYEDRSKNIVSEMQKMYEEMLKTTEERVRSQTTDSEQKIRALKNEIQSAGEENRVRQANMVMKMQNDANDFQTRMSELDKELKSIEVQMQLYEKAEQMKKQLDDRLTELDNRFDKIDLYRDDAEKLSAEYNGLLKLDNEINEKLLRFNSGRSQIENIESKFDKLLALSGNMDTKIKDLQTASDDLQEIQIAVRNFQNTLSGISDRYDRLEKKNEVIDRVASDVDKTFENLRELEQRLSNCNRQASSLPAEIEDVQKNVDLILASNGRINEAVEKLGSLHEILEEAERKTDAIKSERDGIGRSEARLHQLSQDIDTKFNLLARITKADLEKNPGKQSSGITPQDREAIKTLKRQGWKISEIARRMNHSETEIELILDMPDD</sequence>
<feature type="coiled-coil region" evidence="1">
    <location>
        <begin position="940"/>
        <end position="1050"/>
    </location>
</feature>
<dbReference type="Gene3D" id="1.20.5.1230">
    <property type="entry name" value="Apolipoprotein A-I"/>
    <property type="match status" value="1"/>
</dbReference>
<feature type="coiled-coil region" evidence="1">
    <location>
        <begin position="256"/>
        <end position="359"/>
    </location>
</feature>
<keyword evidence="3" id="KW-1185">Reference proteome</keyword>
<reference evidence="2 3" key="1">
    <citation type="journal article" date="2021" name="Microbiol. Resour. Announc.">
        <title>Complete Genome Sequences of Three Human Oral Treponema parvum Isolates.</title>
        <authorList>
            <person name="Zeng H."/>
            <person name="Watt R.M."/>
        </authorList>
    </citation>
    <scope>NUCLEOTIDE SEQUENCE [LARGE SCALE GENOMIC DNA]</scope>
    <source>
        <strain evidence="2 3">ATCC 700770</strain>
    </source>
</reference>
<dbReference type="NCBIfam" id="NF047516">
    <property type="entry name" value="LA_3659_fam"/>
    <property type="match status" value="1"/>
</dbReference>
<proteinExistence type="predicted"/>
<dbReference type="AlphaFoldDB" id="A0A975F311"/>
<dbReference type="NCBIfam" id="NF047515">
    <property type="entry name" value="SpiroCoCo_C"/>
    <property type="match status" value="1"/>
</dbReference>
<dbReference type="SUPFAM" id="SSF47162">
    <property type="entry name" value="Apolipoprotein"/>
    <property type="match status" value="1"/>
</dbReference>
<evidence type="ECO:0000313" key="3">
    <source>
        <dbReference type="Proteomes" id="UP000671908"/>
    </source>
</evidence>
<dbReference type="NCBIfam" id="NF047514">
    <property type="entry name" value="SpiroCoCo_N"/>
    <property type="match status" value="1"/>
</dbReference>